<evidence type="ECO:0000256" key="2">
    <source>
        <dbReference type="ARBA" id="ARBA00005433"/>
    </source>
</evidence>
<keyword evidence="4" id="KW-0472">Membrane</keyword>
<dbReference type="GO" id="GO:0005765">
    <property type="term" value="C:lysosomal membrane"/>
    <property type="evidence" value="ECO:0007669"/>
    <property type="project" value="UniProtKB-SubCell"/>
</dbReference>
<evidence type="ECO:0000256" key="1">
    <source>
        <dbReference type="ARBA" id="ARBA00004656"/>
    </source>
</evidence>
<dbReference type="OMA" id="HAAKNFA"/>
<keyword evidence="5" id="KW-0458">Lysosome</keyword>
<keyword evidence="7" id="KW-1185">Reference proteome</keyword>
<dbReference type="AlphaFoldDB" id="A0A553ND72"/>
<sequence length="105" mass="11832">MASASSKSAKNLFAESKSRLGDRVQINVNNMGSIARQIHRGSKAPDMLGQSAKNFAQAEGTMEHSGGNLQKMQLLLAQMHQQEDQIRRQFRHLPEIDEQIKDMQR</sequence>
<dbReference type="STRING" id="6832.A0A553ND72"/>
<comment type="similarity">
    <text evidence="2">Belongs to the BORCS7 family.</text>
</comment>
<protein>
    <recommendedName>
        <fullName evidence="3">BLOC-1-related complex subunit 7</fullName>
    </recommendedName>
</protein>
<dbReference type="PANTHER" id="PTHR31397:SF1">
    <property type="entry name" value="BLOC-1-RELATED COMPLEX SUBUNIT 7"/>
    <property type="match status" value="1"/>
</dbReference>
<evidence type="ECO:0000313" key="7">
    <source>
        <dbReference type="Proteomes" id="UP000318571"/>
    </source>
</evidence>
<dbReference type="OrthoDB" id="5567844at2759"/>
<dbReference type="Proteomes" id="UP000318571">
    <property type="component" value="Chromosome 10"/>
</dbReference>
<name>A0A553ND72_TIGCA</name>
<comment type="caution">
    <text evidence="6">The sequence shown here is derived from an EMBL/GenBank/DDBJ whole genome shotgun (WGS) entry which is preliminary data.</text>
</comment>
<dbReference type="Pfam" id="PF16088">
    <property type="entry name" value="BORCS7"/>
    <property type="match status" value="1"/>
</dbReference>
<reference evidence="6 7" key="1">
    <citation type="journal article" date="2018" name="Nat. Ecol. Evol.">
        <title>Genomic signatures of mitonuclear coevolution across populations of Tigriopus californicus.</title>
        <authorList>
            <person name="Barreto F.S."/>
            <person name="Watson E.T."/>
            <person name="Lima T.G."/>
            <person name="Willett C.S."/>
            <person name="Edmands S."/>
            <person name="Li W."/>
            <person name="Burton R.S."/>
        </authorList>
    </citation>
    <scope>NUCLEOTIDE SEQUENCE [LARGE SCALE GENOMIC DNA]</scope>
    <source>
        <strain evidence="6 7">San Diego</strain>
    </source>
</reference>
<organism evidence="6 7">
    <name type="scientific">Tigriopus californicus</name>
    <name type="common">Marine copepod</name>
    <dbReference type="NCBI Taxonomy" id="6832"/>
    <lineage>
        <taxon>Eukaryota</taxon>
        <taxon>Metazoa</taxon>
        <taxon>Ecdysozoa</taxon>
        <taxon>Arthropoda</taxon>
        <taxon>Crustacea</taxon>
        <taxon>Multicrustacea</taxon>
        <taxon>Hexanauplia</taxon>
        <taxon>Copepoda</taxon>
        <taxon>Harpacticoida</taxon>
        <taxon>Harpacticidae</taxon>
        <taxon>Tigriopus</taxon>
    </lineage>
</organism>
<dbReference type="PANTHER" id="PTHR31397">
    <property type="entry name" value="BLOC-1-RELATED COMPLEX SUBUNIT 7 BORSC7"/>
    <property type="match status" value="1"/>
</dbReference>
<gene>
    <name evidence="6" type="ORF">TCAL_02104</name>
</gene>
<dbReference type="EMBL" id="VCGU01000458">
    <property type="protein sequence ID" value="TRY63358.1"/>
    <property type="molecule type" value="Genomic_DNA"/>
</dbReference>
<dbReference type="InterPro" id="IPR032143">
    <property type="entry name" value="BORCS7"/>
</dbReference>
<comment type="subcellular location">
    <subcellularLocation>
        <location evidence="1">Lysosome membrane</location>
    </subcellularLocation>
</comment>
<evidence type="ECO:0000256" key="3">
    <source>
        <dbReference type="ARBA" id="ARBA00022295"/>
    </source>
</evidence>
<evidence type="ECO:0000313" key="6">
    <source>
        <dbReference type="EMBL" id="TRY63358.1"/>
    </source>
</evidence>
<dbReference type="GO" id="GO:0099078">
    <property type="term" value="C:BORC complex"/>
    <property type="evidence" value="ECO:0007669"/>
    <property type="project" value="TreeGrafter"/>
</dbReference>
<accession>A0A553ND72</accession>
<proteinExistence type="inferred from homology"/>
<evidence type="ECO:0000256" key="5">
    <source>
        <dbReference type="ARBA" id="ARBA00023228"/>
    </source>
</evidence>
<evidence type="ECO:0000256" key="4">
    <source>
        <dbReference type="ARBA" id="ARBA00023136"/>
    </source>
</evidence>